<dbReference type="PRINTS" id="PR01217">
    <property type="entry name" value="PRICHEXTENSN"/>
</dbReference>
<dbReference type="RefSeq" id="WP_194450748.1">
    <property type="nucleotide sequence ID" value="NZ_CP063849.1"/>
</dbReference>
<reference evidence="3 4" key="1">
    <citation type="submission" date="2020-10" db="EMBL/GenBank/DDBJ databases">
        <title>Complete genome sequence of Paludibaculum fermentans P105T, a facultatively anaerobic acidobacterium capable of dissimilatory Fe(III) reduction.</title>
        <authorList>
            <person name="Dedysh S.N."/>
            <person name="Beletsky A.V."/>
            <person name="Kulichevskaya I.S."/>
            <person name="Mardanov A.V."/>
            <person name="Ravin N.V."/>
        </authorList>
    </citation>
    <scope>NUCLEOTIDE SEQUENCE [LARGE SCALE GENOMIC DNA]</scope>
    <source>
        <strain evidence="3 4">P105</strain>
    </source>
</reference>
<evidence type="ECO:0000313" key="4">
    <source>
        <dbReference type="Proteomes" id="UP000593892"/>
    </source>
</evidence>
<proteinExistence type="predicted"/>
<sequence>MTMRSTRLWIMAAVLALSLPGCSKFKKAPKPPPAPAPVQPKIEPPVSPVPQAKPMEEPQLPATPLPAPEIEPQVIRPKLDQVEPPKPTPPARRRAKSTRSTAAPKPAKPVEPAATAPQTQAPVQPPAQPPAQPPVQPPPDPAPANPAPQSPKPEIKLAEVLTEEQRRSYNQTIDESIGEARRALVSLQGRSLSREQSENESRVRTFIRQAEETRASDVRAAAQFSRRAALLARELLETLK</sequence>
<feature type="signal peptide" evidence="2">
    <location>
        <begin position="1"/>
        <end position="23"/>
    </location>
</feature>
<dbReference type="KEGG" id="pfer:IRI77_03760"/>
<evidence type="ECO:0000256" key="2">
    <source>
        <dbReference type="SAM" id="SignalP"/>
    </source>
</evidence>
<feature type="chain" id="PRO_5032902671" evidence="2">
    <location>
        <begin position="24"/>
        <end position="240"/>
    </location>
</feature>
<feature type="compositionally biased region" description="Pro residues" evidence="1">
    <location>
        <begin position="123"/>
        <end position="151"/>
    </location>
</feature>
<evidence type="ECO:0000256" key="1">
    <source>
        <dbReference type="SAM" id="MobiDB-lite"/>
    </source>
</evidence>
<dbReference type="EMBL" id="CP063849">
    <property type="protein sequence ID" value="QOY89086.1"/>
    <property type="molecule type" value="Genomic_DNA"/>
</dbReference>
<name>A0A7S7NSM2_PALFE</name>
<gene>
    <name evidence="3" type="ORF">IRI77_03760</name>
</gene>
<feature type="compositionally biased region" description="Low complexity" evidence="1">
    <location>
        <begin position="98"/>
        <end position="122"/>
    </location>
</feature>
<organism evidence="3 4">
    <name type="scientific">Paludibaculum fermentans</name>
    <dbReference type="NCBI Taxonomy" id="1473598"/>
    <lineage>
        <taxon>Bacteria</taxon>
        <taxon>Pseudomonadati</taxon>
        <taxon>Acidobacteriota</taxon>
        <taxon>Terriglobia</taxon>
        <taxon>Bryobacterales</taxon>
        <taxon>Bryobacteraceae</taxon>
        <taxon>Paludibaculum</taxon>
    </lineage>
</organism>
<evidence type="ECO:0000313" key="3">
    <source>
        <dbReference type="EMBL" id="QOY89086.1"/>
    </source>
</evidence>
<keyword evidence="4" id="KW-1185">Reference proteome</keyword>
<feature type="region of interest" description="Disordered" evidence="1">
    <location>
        <begin position="24"/>
        <end position="155"/>
    </location>
</feature>
<protein>
    <submittedName>
        <fullName evidence="3">Uncharacterized protein</fullName>
    </submittedName>
</protein>
<dbReference type="Proteomes" id="UP000593892">
    <property type="component" value="Chromosome"/>
</dbReference>
<feature type="compositionally biased region" description="Pro residues" evidence="1">
    <location>
        <begin position="30"/>
        <end position="48"/>
    </location>
</feature>
<dbReference type="AlphaFoldDB" id="A0A7S7NSM2"/>
<accession>A0A7S7NSM2</accession>
<keyword evidence="2" id="KW-0732">Signal</keyword>